<name>A0A4Y7I9J3_PAPSO</name>
<evidence type="ECO:0000313" key="1">
    <source>
        <dbReference type="EMBL" id="RZC44069.1"/>
    </source>
</evidence>
<organism evidence="1 2">
    <name type="scientific">Papaver somniferum</name>
    <name type="common">Opium poppy</name>
    <dbReference type="NCBI Taxonomy" id="3469"/>
    <lineage>
        <taxon>Eukaryota</taxon>
        <taxon>Viridiplantae</taxon>
        <taxon>Streptophyta</taxon>
        <taxon>Embryophyta</taxon>
        <taxon>Tracheophyta</taxon>
        <taxon>Spermatophyta</taxon>
        <taxon>Magnoliopsida</taxon>
        <taxon>Ranunculales</taxon>
        <taxon>Papaveraceae</taxon>
        <taxon>Papaveroideae</taxon>
        <taxon>Papaver</taxon>
    </lineage>
</organism>
<proteinExistence type="predicted"/>
<dbReference type="AlphaFoldDB" id="A0A4Y7I9J3"/>
<accession>A0A4Y7I9J3</accession>
<evidence type="ECO:0000313" key="2">
    <source>
        <dbReference type="Proteomes" id="UP000316621"/>
    </source>
</evidence>
<dbReference type="Proteomes" id="UP000316621">
    <property type="component" value="Chromosome 1"/>
</dbReference>
<dbReference type="Gramene" id="RZC44069">
    <property type="protein sequence ID" value="RZC44069"/>
    <property type="gene ID" value="C5167_037011"/>
</dbReference>
<dbReference type="STRING" id="3469.A0A4Y7I9J3"/>
<reference evidence="1 2" key="1">
    <citation type="journal article" date="2018" name="Science">
        <title>The opium poppy genome and morphinan production.</title>
        <authorList>
            <person name="Guo L."/>
            <person name="Winzer T."/>
            <person name="Yang X."/>
            <person name="Li Y."/>
            <person name="Ning Z."/>
            <person name="He Z."/>
            <person name="Teodor R."/>
            <person name="Lu Y."/>
            <person name="Bowser T.A."/>
            <person name="Graham I.A."/>
            <person name="Ye K."/>
        </authorList>
    </citation>
    <scope>NUCLEOTIDE SEQUENCE [LARGE SCALE GENOMIC DNA]</scope>
    <source>
        <strain evidence="2">cv. HN1</strain>
        <tissue evidence="1">Leaves</tissue>
    </source>
</reference>
<sequence>MYRIDGLHKRMKVMNFNIHKGSARKSHLNTVDSSYLGSYDGKRPRMLVDFVRFSMFEQALYFLAGANLSFTGEKILATPNNDVHSVESRDNGTI</sequence>
<keyword evidence="2" id="KW-1185">Reference proteome</keyword>
<dbReference type="EMBL" id="CM010715">
    <property type="protein sequence ID" value="RZC44069.1"/>
    <property type="molecule type" value="Genomic_DNA"/>
</dbReference>
<protein>
    <submittedName>
        <fullName evidence="1">Uncharacterized protein</fullName>
    </submittedName>
</protein>
<gene>
    <name evidence="1" type="ORF">C5167_037011</name>
</gene>